<evidence type="ECO:0000259" key="10">
    <source>
        <dbReference type="PROSITE" id="PS51496"/>
    </source>
</evidence>
<protein>
    <recommendedName>
        <fullName evidence="10">CVC domain-containing protein</fullName>
    </recommendedName>
</protein>
<dbReference type="PANTHER" id="PTHR45586">
    <property type="entry name" value="TPR REPEAT-CONTAINING PROTEIN PA4667"/>
    <property type="match status" value="1"/>
</dbReference>
<organism evidence="11 12">
    <name type="scientific">Acidovorax kalamii</name>
    <dbReference type="NCBI Taxonomy" id="2004485"/>
    <lineage>
        <taxon>Bacteria</taxon>
        <taxon>Pseudomonadati</taxon>
        <taxon>Pseudomonadota</taxon>
        <taxon>Betaproteobacteria</taxon>
        <taxon>Burkholderiales</taxon>
        <taxon>Comamonadaceae</taxon>
        <taxon>Acidovorax</taxon>
    </lineage>
</organism>
<comment type="subcellular location">
    <subcellularLocation>
        <location evidence="1">Cell outer membrane</location>
    </subcellularLocation>
</comment>
<keyword evidence="12" id="KW-1185">Reference proteome</keyword>
<evidence type="ECO:0000256" key="5">
    <source>
        <dbReference type="ARBA" id="ARBA00023015"/>
    </source>
</evidence>
<keyword evidence="3" id="KW-0677">Repeat</keyword>
<evidence type="ECO:0000256" key="9">
    <source>
        <dbReference type="PROSITE-ProRule" id="PRU00339"/>
    </source>
</evidence>
<comment type="caution">
    <text evidence="11">The sequence shown here is derived from an EMBL/GenBank/DDBJ whole genome shotgun (WGS) entry which is preliminary data.</text>
</comment>
<evidence type="ECO:0000256" key="7">
    <source>
        <dbReference type="ARBA" id="ARBA00023163"/>
    </source>
</evidence>
<evidence type="ECO:0000256" key="8">
    <source>
        <dbReference type="ARBA" id="ARBA00023237"/>
    </source>
</evidence>
<dbReference type="InterPro" id="IPR019734">
    <property type="entry name" value="TPR_rpt"/>
</dbReference>
<dbReference type="SUPFAM" id="SSF56935">
    <property type="entry name" value="Porins"/>
    <property type="match status" value="1"/>
</dbReference>
<proteinExistence type="predicted"/>
<keyword evidence="8" id="KW-0998">Cell outer membrane</keyword>
<dbReference type="InterPro" id="IPR051012">
    <property type="entry name" value="CellSynth/LPSAsmb/PSIAsmb"/>
</dbReference>
<dbReference type="PANTHER" id="PTHR45586:SF1">
    <property type="entry name" value="LIPOPOLYSACCHARIDE ASSEMBLY PROTEIN B"/>
    <property type="match status" value="1"/>
</dbReference>
<keyword evidence="6" id="KW-0472">Membrane</keyword>
<evidence type="ECO:0000256" key="1">
    <source>
        <dbReference type="ARBA" id="ARBA00004442"/>
    </source>
</evidence>
<dbReference type="InterPro" id="IPR036942">
    <property type="entry name" value="Beta-barrel_TonB_sf"/>
</dbReference>
<feature type="repeat" description="TPR" evidence="9">
    <location>
        <begin position="50"/>
        <end position="83"/>
    </location>
</feature>
<dbReference type="InterPro" id="IPR023339">
    <property type="entry name" value="CVC"/>
</dbReference>
<dbReference type="InterPro" id="IPR011990">
    <property type="entry name" value="TPR-like_helical_dom_sf"/>
</dbReference>
<sequence length="822" mass="89362">MDTTRTAAPAAPELLLADADWHRLEGRGDAALALYRQAADAAPAGTAQQAAALWGLGRALQERGDLHAARTTLARAVALAPDHPAYRAELATADTEALRLADARTGFDAALALAGDDYTSLAGAGLLALQQGDAEAARTQLLKALVIEPRYARAQVWLAVAEYRLGELAAALDSLDRARLADPNDPLPWQIEAILRNDSGQPEAAMAAARQALVRLPALKSLNPLVSDSQGSANLGKALGDFGLEHWARAYAQQSYYPLWAGSHFFMANRHESDYSRNSELYQGYLADPLALGLGERQVPVLPTEGHETVWTTSAERNPVHSALVGAVTLRGLDASAVPMAWLARATGLRMWPRGGSGSYWMTAPMATLGWGARPTDQLGLFVVHDQGWDRTGYPGGLDLGPARFDGVARTHAARTDAGGAWRWSADAQTWLKVHHVRSTNTRVLDFDAWGPQNSRVQDGMDGVMLRHVVQLPGQRLSAGWENVRAQARSRLYDPGAPWEASDGTTTARFDMPWITSEWQHGAWAWEAGAAWPRLRARYVNRYYSQITNEDFFAPDITEGGHTRRLRPRAGLSYRIGPGRALHAAYIESMHAPASHTLAPVAVGAIAIDHQYQRLGSLARKRAVQLDWEIDARTFAWGVLSSQSIANPVFADGRLLVPNLGSSVSDRAGVLAPVGASGQVVIDAYNGNPYFSQGRLHQAGAALNRVLTPHWSVLGSYTWAQSRNTGVQHAGKLLPGVPPHTGVLANVWRHGARDLTLASLVYRGSRFADEANTQPQGAGWSFNLVLFRESADRRWAWTGTLQTPLHGTVRPTLWTSLRYRMD</sequence>
<gene>
    <name evidence="11" type="ORF">CBY09_23330</name>
</gene>
<evidence type="ECO:0000256" key="2">
    <source>
        <dbReference type="ARBA" id="ARBA00022473"/>
    </source>
</evidence>
<dbReference type="EMBL" id="NOIG01000018">
    <property type="protein sequence ID" value="OYD47765.1"/>
    <property type="molecule type" value="Genomic_DNA"/>
</dbReference>
<reference evidence="11 12" key="1">
    <citation type="submission" date="2017-07" db="EMBL/GenBank/DDBJ databases">
        <title>Acidovorax KNDSW TSA 6 genome sequence and assembly.</title>
        <authorList>
            <person name="Mayilraj S."/>
        </authorList>
    </citation>
    <scope>NUCLEOTIDE SEQUENCE [LARGE SCALE GENOMIC DNA]</scope>
    <source>
        <strain evidence="11 12">KNDSW-TSA6</strain>
    </source>
</reference>
<dbReference type="Gene3D" id="1.25.40.10">
    <property type="entry name" value="Tetratricopeptide repeat domain"/>
    <property type="match status" value="1"/>
</dbReference>
<keyword evidence="5" id="KW-0805">Transcription regulation</keyword>
<evidence type="ECO:0000256" key="3">
    <source>
        <dbReference type="ARBA" id="ARBA00022737"/>
    </source>
</evidence>
<dbReference type="PROSITE" id="PS50005">
    <property type="entry name" value="TPR"/>
    <property type="match status" value="1"/>
</dbReference>
<dbReference type="AlphaFoldDB" id="A0A235EH46"/>
<evidence type="ECO:0000256" key="4">
    <source>
        <dbReference type="ARBA" id="ARBA00022803"/>
    </source>
</evidence>
<name>A0A235EH46_9BURK</name>
<dbReference type="Pfam" id="PF13432">
    <property type="entry name" value="TPR_16"/>
    <property type="match status" value="1"/>
</dbReference>
<evidence type="ECO:0000256" key="6">
    <source>
        <dbReference type="ARBA" id="ARBA00023136"/>
    </source>
</evidence>
<keyword evidence="2" id="KW-0217">Developmental protein</keyword>
<dbReference type="Proteomes" id="UP000215441">
    <property type="component" value="Unassembled WGS sequence"/>
</dbReference>
<evidence type="ECO:0000313" key="12">
    <source>
        <dbReference type="Proteomes" id="UP000215441"/>
    </source>
</evidence>
<dbReference type="Gene3D" id="2.40.170.20">
    <property type="entry name" value="TonB-dependent receptor, beta-barrel domain"/>
    <property type="match status" value="2"/>
</dbReference>
<evidence type="ECO:0000313" key="11">
    <source>
        <dbReference type="EMBL" id="OYD47765.1"/>
    </source>
</evidence>
<dbReference type="GO" id="GO:0009279">
    <property type="term" value="C:cell outer membrane"/>
    <property type="evidence" value="ECO:0007669"/>
    <property type="project" value="UniProtKB-SubCell"/>
</dbReference>
<keyword evidence="4 9" id="KW-0802">TPR repeat</keyword>
<dbReference type="SMART" id="SM00028">
    <property type="entry name" value="TPR"/>
    <property type="match status" value="4"/>
</dbReference>
<feature type="domain" description="CVC" evidence="10">
    <location>
        <begin position="448"/>
        <end position="518"/>
    </location>
</feature>
<keyword evidence="7" id="KW-0804">Transcription</keyword>
<accession>A0A235EH46</accession>
<dbReference type="PROSITE" id="PS51496">
    <property type="entry name" value="CVC"/>
    <property type="match status" value="1"/>
</dbReference>
<dbReference type="SUPFAM" id="SSF48452">
    <property type="entry name" value="TPR-like"/>
    <property type="match status" value="1"/>
</dbReference>
<dbReference type="Pfam" id="PF14559">
    <property type="entry name" value="TPR_19"/>
    <property type="match status" value="1"/>
</dbReference>